<reference evidence="1 2" key="1">
    <citation type="submission" date="2019-10" db="EMBL/GenBank/DDBJ databases">
        <title>Rubrobacter sp nov SCSIO 52915 isolated from a deep-sea sediment in the South China Sea.</title>
        <authorList>
            <person name="Chen R.W."/>
        </authorList>
    </citation>
    <scope>NUCLEOTIDE SEQUENCE [LARGE SCALE GENOMIC DNA]</scope>
    <source>
        <strain evidence="1 2">SCSIO 52915</strain>
    </source>
</reference>
<proteinExistence type="predicted"/>
<dbReference type="KEGG" id="rmar:GBA65_06940"/>
<dbReference type="RefSeq" id="WP_166395968.1">
    <property type="nucleotide sequence ID" value="NZ_CP045121.1"/>
</dbReference>
<accession>A0A6G8PVQ0</accession>
<dbReference type="AlphaFoldDB" id="A0A6G8PVQ0"/>
<sequence length="536" mass="60402">MEEPGARFSERQVKVLAEVLSRISIRLPAEHRAEMFGLAMEMYRHSLFREHHVMHACVKAVLGRLLSQAMDQGEILSRVELLLTLPIPGQGGFTVRTPERWPEPLEYVSWEDEVRATASLDRSSLATPVASLLSVAQTGPQDARRRAVSRLVKLYEIGGLTDDESTALGEAIWARTDETTDFPADLPYPLHSYLRLPHPPRIDVGQRYKQNALSQEFSPVASNGILSSSLKYDPVARLFRGGPVVLIGRTQEQLRSFVNWSRDEAIEILDKMRRCWDEEKQPLQNWVSRGLNPRSEGSVQGRFLDWVRLISDFILPRVADAPDAVKERVKALLDDLGHIGICTSYAAPSLLYVDATLYNDVVEQVWTGLNSTDETQIDETVRGLCHWVVLGRLDERLPSPPGQLLDELVLRTVARRIPGLETVLPSLSNVLRHSAQALHAEHLEGLCVALRYLLQDTELPDRDSRSGVDTSASPIAVEERPNFRRLSVALAARLKQEFIRRGAQPPEIIESWRTVSLEDPLPEVRRAWHDETFKTG</sequence>
<gene>
    <name evidence="1" type="ORF">GBA65_06940</name>
</gene>
<evidence type="ECO:0000313" key="1">
    <source>
        <dbReference type="EMBL" id="QIN78291.1"/>
    </source>
</evidence>
<protein>
    <submittedName>
        <fullName evidence="1">Uncharacterized protein</fullName>
    </submittedName>
</protein>
<keyword evidence="2" id="KW-1185">Reference proteome</keyword>
<evidence type="ECO:0000313" key="2">
    <source>
        <dbReference type="Proteomes" id="UP000502706"/>
    </source>
</evidence>
<dbReference type="Proteomes" id="UP000502706">
    <property type="component" value="Chromosome"/>
</dbReference>
<name>A0A6G8PVQ0_9ACTN</name>
<organism evidence="1 2">
    <name type="scientific">Rubrobacter marinus</name>
    <dbReference type="NCBI Taxonomy" id="2653852"/>
    <lineage>
        <taxon>Bacteria</taxon>
        <taxon>Bacillati</taxon>
        <taxon>Actinomycetota</taxon>
        <taxon>Rubrobacteria</taxon>
        <taxon>Rubrobacterales</taxon>
        <taxon>Rubrobacteraceae</taxon>
        <taxon>Rubrobacter</taxon>
    </lineage>
</organism>
<dbReference type="EMBL" id="CP045121">
    <property type="protein sequence ID" value="QIN78291.1"/>
    <property type="molecule type" value="Genomic_DNA"/>
</dbReference>